<dbReference type="Proteomes" id="UP000002791">
    <property type="component" value="Chromosome"/>
</dbReference>
<protein>
    <submittedName>
        <fullName evidence="2">Uncharacterized protein</fullName>
    </submittedName>
</protein>
<evidence type="ECO:0000313" key="3">
    <source>
        <dbReference type="Proteomes" id="UP000002791"/>
    </source>
</evidence>
<dbReference type="AlphaFoldDB" id="H5XEH7"/>
<dbReference type="STRING" id="882082.SaccyDRAFT_2586"/>
<organism evidence="2 3">
    <name type="scientific">Saccharomonospora cyanea NA-134</name>
    <dbReference type="NCBI Taxonomy" id="882082"/>
    <lineage>
        <taxon>Bacteria</taxon>
        <taxon>Bacillati</taxon>
        <taxon>Actinomycetota</taxon>
        <taxon>Actinomycetes</taxon>
        <taxon>Pseudonocardiales</taxon>
        <taxon>Pseudonocardiaceae</taxon>
        <taxon>Saccharomonospora</taxon>
    </lineage>
</organism>
<name>H5XEH7_9PSEU</name>
<dbReference type="RefSeq" id="WP_005456633.1">
    <property type="nucleotide sequence ID" value="NZ_CM001440.1"/>
</dbReference>
<dbReference type="EMBL" id="CM001440">
    <property type="protein sequence ID" value="EHR61445.1"/>
    <property type="molecule type" value="Genomic_DNA"/>
</dbReference>
<feature type="compositionally biased region" description="Low complexity" evidence="1">
    <location>
        <begin position="132"/>
        <end position="142"/>
    </location>
</feature>
<dbReference type="InterPro" id="IPR023393">
    <property type="entry name" value="START-like_dom_sf"/>
</dbReference>
<evidence type="ECO:0000256" key="1">
    <source>
        <dbReference type="SAM" id="MobiDB-lite"/>
    </source>
</evidence>
<dbReference type="Gene3D" id="3.30.530.20">
    <property type="match status" value="1"/>
</dbReference>
<evidence type="ECO:0000313" key="2">
    <source>
        <dbReference type="EMBL" id="EHR61445.1"/>
    </source>
</evidence>
<reference evidence="2 3" key="1">
    <citation type="submission" date="2011-11" db="EMBL/GenBank/DDBJ databases">
        <title>The Noncontiguous Finished sequence of Saccharomonospora cyanea NA-134.</title>
        <authorList>
            <consortium name="US DOE Joint Genome Institute"/>
            <person name="Lucas S."/>
            <person name="Han J."/>
            <person name="Lapidus A."/>
            <person name="Cheng J.-F."/>
            <person name="Goodwin L."/>
            <person name="Pitluck S."/>
            <person name="Peters L."/>
            <person name="Ovchinnikova G."/>
            <person name="Lu M."/>
            <person name="Detter J.C."/>
            <person name="Han C."/>
            <person name="Tapia R."/>
            <person name="Land M."/>
            <person name="Hauser L."/>
            <person name="Kyrpides N."/>
            <person name="Ivanova N."/>
            <person name="Pagani I."/>
            <person name="Brambilla E.-M."/>
            <person name="Klenk H.-P."/>
            <person name="Woyke T."/>
        </authorList>
    </citation>
    <scope>NUCLEOTIDE SEQUENCE [LARGE SCALE GENOMIC DNA]</scope>
    <source>
        <strain evidence="2 3">NA-134</strain>
    </source>
</reference>
<dbReference type="HOGENOM" id="CLU_142198_0_0_11"/>
<accession>H5XEH7</accession>
<proteinExistence type="predicted"/>
<gene>
    <name evidence="2" type="ORF">SaccyDRAFT_2586</name>
</gene>
<dbReference type="eggNOG" id="COG5637">
    <property type="taxonomic scope" value="Bacteria"/>
</dbReference>
<feature type="region of interest" description="Disordered" evidence="1">
    <location>
        <begin position="124"/>
        <end position="143"/>
    </location>
</feature>
<sequence length="157" mass="16764">MTESAKSLRIGAGVAVALGAATGASLAARRRRTQNSTRRWLVVTVNTTPDRVTADGRLVKAVAGLDEDVETRVTPAPGLRGTEVAVRLRTPPQGGLLRRARGQDPRQELRRALRNLKSVIETGEVMRPDSPPTTGKPTPGGKLVRFATRRAGGEGRL</sequence>
<keyword evidence="3" id="KW-1185">Reference proteome</keyword>